<proteinExistence type="inferred from homology"/>
<dbReference type="InterPro" id="IPR051122">
    <property type="entry name" value="SDR_DHRS6-like"/>
</dbReference>
<organism evidence="3 4">
    <name type="scientific">Patiriisocius marinus</name>
    <dbReference type="NCBI Taxonomy" id="1397112"/>
    <lineage>
        <taxon>Bacteria</taxon>
        <taxon>Pseudomonadati</taxon>
        <taxon>Bacteroidota</taxon>
        <taxon>Flavobacteriia</taxon>
        <taxon>Flavobacteriales</taxon>
        <taxon>Flavobacteriaceae</taxon>
        <taxon>Patiriisocius</taxon>
    </lineage>
</organism>
<dbReference type="RefSeq" id="WP_151673777.1">
    <property type="nucleotide sequence ID" value="NZ_BKCG01000003.1"/>
</dbReference>
<dbReference type="Gene3D" id="3.40.50.720">
    <property type="entry name" value="NAD(P)-binding Rossmann-like Domain"/>
    <property type="match status" value="2"/>
</dbReference>
<dbReference type="InterPro" id="IPR036291">
    <property type="entry name" value="NAD(P)-bd_dom_sf"/>
</dbReference>
<name>A0A5J4IWZ8_9FLAO</name>
<accession>A0A5J4IWZ8</accession>
<reference evidence="3 4" key="1">
    <citation type="submission" date="2019-08" db="EMBL/GenBank/DDBJ databases">
        <title>Draft genome sequence of Ulvibacter marinus type strain NBRC 109484.</title>
        <authorList>
            <person name="Kawano K."/>
            <person name="Ushijima N."/>
            <person name="Kihara M."/>
            <person name="Itoh H."/>
        </authorList>
    </citation>
    <scope>NUCLEOTIDE SEQUENCE [LARGE SCALE GENOMIC DNA]</scope>
    <source>
        <strain evidence="3 4">NBRC 109484</strain>
    </source>
</reference>
<dbReference type="Pfam" id="PF13561">
    <property type="entry name" value="adh_short_C2"/>
    <property type="match status" value="1"/>
</dbReference>
<evidence type="ECO:0000256" key="2">
    <source>
        <dbReference type="ARBA" id="ARBA00023002"/>
    </source>
</evidence>
<keyword evidence="2" id="KW-0560">Oxidoreductase</keyword>
<dbReference type="PANTHER" id="PTHR43477:SF1">
    <property type="entry name" value="DIHYDROANTICAPSIN 7-DEHYDROGENASE"/>
    <property type="match status" value="1"/>
</dbReference>
<dbReference type="PRINTS" id="PR00081">
    <property type="entry name" value="GDHRDH"/>
</dbReference>
<evidence type="ECO:0000256" key="1">
    <source>
        <dbReference type="ARBA" id="ARBA00006484"/>
    </source>
</evidence>
<dbReference type="SUPFAM" id="SSF51735">
    <property type="entry name" value="NAD(P)-binding Rossmann-fold domains"/>
    <property type="match status" value="1"/>
</dbReference>
<dbReference type="EMBL" id="BKCG01000003">
    <property type="protein sequence ID" value="GER59456.1"/>
    <property type="molecule type" value="Genomic_DNA"/>
</dbReference>
<evidence type="ECO:0000313" key="3">
    <source>
        <dbReference type="EMBL" id="GER59456.1"/>
    </source>
</evidence>
<dbReference type="PANTHER" id="PTHR43477">
    <property type="entry name" value="DIHYDROANTICAPSIN 7-DEHYDROGENASE"/>
    <property type="match status" value="1"/>
</dbReference>
<dbReference type="AlphaFoldDB" id="A0A5J4IWZ8"/>
<keyword evidence="4" id="KW-1185">Reference proteome</keyword>
<sequence length="257" mass="28449">MVNKTNKYALILGGSSGLGLATAHKLAKHGYNLILIYRARRSDRDTLTQEFELMKSHNVSVTAFNKDALKTEVINEILTELNDIKISVLVHSIAKGTLKPLLNEANQTLTKEDLDITIHAMGTSWWQWTRAIIDNNMFASDVRNIAFTSEGNNTVWQGYGAVSAAKVTLEALMRQMAIELAPLGIKTNCIQAGATQTLSFKMIPGNEHIAEMSLKRNPFNRMTTPEDVANSVYLLCKDEANWINGNVLKVDGGESLR</sequence>
<comment type="caution">
    <text evidence="3">The sequence shown here is derived from an EMBL/GenBank/DDBJ whole genome shotgun (WGS) entry which is preliminary data.</text>
</comment>
<protein>
    <submittedName>
        <fullName evidence="3">Short-chain dehydrogenase</fullName>
    </submittedName>
</protein>
<dbReference type="InterPro" id="IPR002347">
    <property type="entry name" value="SDR_fam"/>
</dbReference>
<evidence type="ECO:0000313" key="4">
    <source>
        <dbReference type="Proteomes" id="UP000326509"/>
    </source>
</evidence>
<dbReference type="OrthoDB" id="9803333at2"/>
<gene>
    <name evidence="3" type="ORF">ULMA_15640</name>
</gene>
<comment type="similarity">
    <text evidence="1">Belongs to the short-chain dehydrogenases/reductases (SDR) family.</text>
</comment>
<dbReference type="Proteomes" id="UP000326509">
    <property type="component" value="Unassembled WGS sequence"/>
</dbReference>
<dbReference type="GO" id="GO:0016491">
    <property type="term" value="F:oxidoreductase activity"/>
    <property type="evidence" value="ECO:0007669"/>
    <property type="project" value="UniProtKB-KW"/>
</dbReference>